<dbReference type="InParanoid" id="A0A317ZGC1"/>
<dbReference type="InterPro" id="IPR036390">
    <property type="entry name" value="WH_DNA-bd_sf"/>
</dbReference>
<dbReference type="SUPFAM" id="SSF46785">
    <property type="entry name" value="Winged helix' DNA-binding domain"/>
    <property type="match status" value="1"/>
</dbReference>
<sequence>MEAFQAKSTVEQLATHLRDEIKSGTLRETLPGVHRLAAELGVSTKTVVAAVRQLEKEGLVINQGERRSVRIVGRVKQQRSGTAVRVLTYDKVDQDLPYMIELMHRMKAAGHQPDYATKSMQEIAMDPRKLARLVRNNPGDAWIICGGSLEILQWFVGQPFPVFAMFGRMSGLDLAGVVPRKIPAMQTAVDQLVRMGHRRIVLLVREDHRSPTPALFEQAFLDRLMAHGIQVGSYNLPDWEETREGLHEVLDTLFKVTPPTALFISEVQLFLGAYQYLAGRQISVPKDLSLICTDPAPEFDWCQPPISHIDWNAGPMIQAVLKWTNGVARGQNNKKQTRYKTKFIEGGTIGPATG</sequence>
<keyword evidence="7" id="KW-1185">Reference proteome</keyword>
<dbReference type="InterPro" id="IPR000524">
    <property type="entry name" value="Tscrpt_reg_HTH_GntR"/>
</dbReference>
<evidence type="ECO:0000259" key="5">
    <source>
        <dbReference type="SMART" id="SM00345"/>
    </source>
</evidence>
<keyword evidence="3" id="KW-0238">DNA-binding</keyword>
<proteinExistence type="predicted"/>
<dbReference type="Gene3D" id="1.10.10.10">
    <property type="entry name" value="Winged helix-like DNA-binding domain superfamily/Winged helix DNA-binding domain"/>
    <property type="match status" value="1"/>
</dbReference>
<dbReference type="InterPro" id="IPR046335">
    <property type="entry name" value="LacI/GalR-like_sensor"/>
</dbReference>
<gene>
    <name evidence="6" type="ORF">DDZ13_05850</name>
</gene>
<dbReference type="AlphaFoldDB" id="A0A317ZGC1"/>
<keyword evidence="2" id="KW-0805">Transcription regulation</keyword>
<dbReference type="InterPro" id="IPR028082">
    <property type="entry name" value="Peripla_BP_I"/>
</dbReference>
<dbReference type="Proteomes" id="UP000247099">
    <property type="component" value="Unassembled WGS sequence"/>
</dbReference>
<dbReference type="GO" id="GO:0000976">
    <property type="term" value="F:transcription cis-regulatory region binding"/>
    <property type="evidence" value="ECO:0007669"/>
    <property type="project" value="TreeGrafter"/>
</dbReference>
<protein>
    <recommendedName>
        <fullName evidence="5">HTH gntR-type domain-containing protein</fullName>
    </recommendedName>
</protein>
<evidence type="ECO:0000256" key="2">
    <source>
        <dbReference type="ARBA" id="ARBA00023015"/>
    </source>
</evidence>
<dbReference type="OrthoDB" id="180305at2"/>
<feature type="domain" description="HTH gntR-type" evidence="5">
    <location>
        <begin position="13"/>
        <end position="69"/>
    </location>
</feature>
<dbReference type="PANTHER" id="PTHR30146">
    <property type="entry name" value="LACI-RELATED TRANSCRIPTIONAL REPRESSOR"/>
    <property type="match status" value="1"/>
</dbReference>
<dbReference type="SMART" id="SM00345">
    <property type="entry name" value="HTH_GNTR"/>
    <property type="match status" value="1"/>
</dbReference>
<keyword evidence="1" id="KW-0678">Repressor</keyword>
<dbReference type="GO" id="GO:0003700">
    <property type="term" value="F:DNA-binding transcription factor activity"/>
    <property type="evidence" value="ECO:0007669"/>
    <property type="project" value="InterPro"/>
</dbReference>
<dbReference type="RefSeq" id="WP_110130500.1">
    <property type="nucleotide sequence ID" value="NZ_QHJQ01000003.1"/>
</dbReference>
<evidence type="ECO:0000313" key="6">
    <source>
        <dbReference type="EMBL" id="PXA04694.1"/>
    </source>
</evidence>
<dbReference type="Pfam" id="PF00392">
    <property type="entry name" value="GntR"/>
    <property type="match status" value="1"/>
</dbReference>
<evidence type="ECO:0000313" key="7">
    <source>
        <dbReference type="Proteomes" id="UP000247099"/>
    </source>
</evidence>
<dbReference type="Gene3D" id="3.40.50.2300">
    <property type="match status" value="2"/>
</dbReference>
<dbReference type="SUPFAM" id="SSF53822">
    <property type="entry name" value="Periplasmic binding protein-like I"/>
    <property type="match status" value="1"/>
</dbReference>
<dbReference type="CDD" id="cd07377">
    <property type="entry name" value="WHTH_GntR"/>
    <property type="match status" value="1"/>
</dbReference>
<accession>A0A317ZGC1</accession>
<evidence type="ECO:0000256" key="1">
    <source>
        <dbReference type="ARBA" id="ARBA00022491"/>
    </source>
</evidence>
<comment type="caution">
    <text evidence="6">The sequence shown here is derived from an EMBL/GenBank/DDBJ whole genome shotgun (WGS) entry which is preliminary data.</text>
</comment>
<evidence type="ECO:0000256" key="3">
    <source>
        <dbReference type="ARBA" id="ARBA00023125"/>
    </source>
</evidence>
<organism evidence="6 7">
    <name type="scientific">Coraliomargarita sinensis</name>
    <dbReference type="NCBI Taxonomy" id="2174842"/>
    <lineage>
        <taxon>Bacteria</taxon>
        <taxon>Pseudomonadati</taxon>
        <taxon>Verrucomicrobiota</taxon>
        <taxon>Opitutia</taxon>
        <taxon>Puniceicoccales</taxon>
        <taxon>Coraliomargaritaceae</taxon>
        <taxon>Coraliomargarita</taxon>
    </lineage>
</organism>
<keyword evidence="4" id="KW-0804">Transcription</keyword>
<dbReference type="EMBL" id="QHJQ01000003">
    <property type="protein sequence ID" value="PXA04694.1"/>
    <property type="molecule type" value="Genomic_DNA"/>
</dbReference>
<dbReference type="PANTHER" id="PTHR30146:SF148">
    <property type="entry name" value="HTH-TYPE TRANSCRIPTIONAL REPRESSOR PURR-RELATED"/>
    <property type="match status" value="1"/>
</dbReference>
<name>A0A317ZGC1_9BACT</name>
<dbReference type="Pfam" id="PF13377">
    <property type="entry name" value="Peripla_BP_3"/>
    <property type="match status" value="1"/>
</dbReference>
<dbReference type="InterPro" id="IPR036388">
    <property type="entry name" value="WH-like_DNA-bd_sf"/>
</dbReference>
<reference evidence="6 7" key="1">
    <citation type="submission" date="2018-05" db="EMBL/GenBank/DDBJ databases">
        <title>Coraliomargarita sinensis sp. nov., isolated from a marine solar saltern.</title>
        <authorList>
            <person name="Zhou L.Y."/>
        </authorList>
    </citation>
    <scope>NUCLEOTIDE SEQUENCE [LARGE SCALE GENOMIC DNA]</scope>
    <source>
        <strain evidence="6 7">WN38</strain>
    </source>
</reference>
<evidence type="ECO:0000256" key="4">
    <source>
        <dbReference type="ARBA" id="ARBA00023163"/>
    </source>
</evidence>